<feature type="transmembrane region" description="Helical" evidence="1">
    <location>
        <begin position="45"/>
        <end position="63"/>
    </location>
</feature>
<reference evidence="2 3" key="1">
    <citation type="submission" date="2023-07" db="EMBL/GenBank/DDBJ databases">
        <title>Sorghum-associated microbial communities from plants grown in Nebraska, USA.</title>
        <authorList>
            <person name="Schachtman D."/>
        </authorList>
    </citation>
    <scope>NUCLEOTIDE SEQUENCE [LARGE SCALE GENOMIC DNA]</scope>
    <source>
        <strain evidence="2 3">BE316</strain>
    </source>
</reference>
<evidence type="ECO:0000313" key="2">
    <source>
        <dbReference type="EMBL" id="MDR7333136.1"/>
    </source>
</evidence>
<feature type="transmembrane region" description="Helical" evidence="1">
    <location>
        <begin position="70"/>
        <end position="89"/>
    </location>
</feature>
<evidence type="ECO:0000313" key="3">
    <source>
        <dbReference type="Proteomes" id="UP001180825"/>
    </source>
</evidence>
<keyword evidence="1" id="KW-0472">Membrane</keyword>
<dbReference type="RefSeq" id="WP_310328566.1">
    <property type="nucleotide sequence ID" value="NZ_JAVDXV010000004.1"/>
</dbReference>
<dbReference type="EMBL" id="JAVDXV010000004">
    <property type="protein sequence ID" value="MDR7333136.1"/>
    <property type="molecule type" value="Genomic_DNA"/>
</dbReference>
<dbReference type="Proteomes" id="UP001180825">
    <property type="component" value="Unassembled WGS sequence"/>
</dbReference>
<gene>
    <name evidence="2" type="ORF">J2X21_002270</name>
</gene>
<organism evidence="2 3">
    <name type="scientific">Roseateles asaccharophilus</name>
    <dbReference type="NCBI Taxonomy" id="582607"/>
    <lineage>
        <taxon>Bacteria</taxon>
        <taxon>Pseudomonadati</taxon>
        <taxon>Pseudomonadota</taxon>
        <taxon>Betaproteobacteria</taxon>
        <taxon>Burkholderiales</taxon>
        <taxon>Sphaerotilaceae</taxon>
        <taxon>Roseateles</taxon>
    </lineage>
</organism>
<dbReference type="Pfam" id="PF11804">
    <property type="entry name" value="DUF3325"/>
    <property type="match status" value="1"/>
</dbReference>
<evidence type="ECO:0008006" key="4">
    <source>
        <dbReference type="Google" id="ProtNLM"/>
    </source>
</evidence>
<keyword evidence="3" id="KW-1185">Reference proteome</keyword>
<proteinExistence type="predicted"/>
<sequence length="104" mass="10797">MAESSLLLIAAAAATLVGLAWLALGMDVHWAQVHGDAATPPSARLRWGGGAALALSFALCLAVDHATMAVLVWFMLLAGSAVGVAMTLSTRPHWLRAVWPAPAR</sequence>
<accession>A0ABU2A7J8</accession>
<protein>
    <recommendedName>
        <fullName evidence="4">DUF3325 domain-containing protein</fullName>
    </recommendedName>
</protein>
<evidence type="ECO:0000256" key="1">
    <source>
        <dbReference type="SAM" id="Phobius"/>
    </source>
</evidence>
<name>A0ABU2A7J8_9BURK</name>
<dbReference type="InterPro" id="IPR021762">
    <property type="entry name" value="DUF3325"/>
</dbReference>
<keyword evidence="1" id="KW-0812">Transmembrane</keyword>
<comment type="caution">
    <text evidence="2">The sequence shown here is derived from an EMBL/GenBank/DDBJ whole genome shotgun (WGS) entry which is preliminary data.</text>
</comment>
<keyword evidence="1" id="KW-1133">Transmembrane helix</keyword>